<evidence type="ECO:0000259" key="5">
    <source>
        <dbReference type="Pfam" id="PF00700"/>
    </source>
</evidence>
<dbReference type="Proteomes" id="UP000181962">
    <property type="component" value="Chromosome"/>
</dbReference>
<comment type="similarity">
    <text evidence="1 3">Belongs to the bacterial flagellin family.</text>
</comment>
<comment type="subcellular location">
    <subcellularLocation>
        <location evidence="3">Secreted</location>
    </subcellularLocation>
    <subcellularLocation>
        <location evidence="3">Bacterial flagellum</location>
    </subcellularLocation>
</comment>
<dbReference type="GO" id="GO:0005576">
    <property type="term" value="C:extracellular region"/>
    <property type="evidence" value="ECO:0007669"/>
    <property type="project" value="UniProtKB-SubCell"/>
</dbReference>
<reference evidence="6 7" key="1">
    <citation type="submission" date="2016-11" db="EMBL/GenBank/DDBJ databases">
        <title>Complete Genome Sequence of Bradyrhizobium sp. strain J5, an isolated from soybean nodule in Hokkaido.</title>
        <authorList>
            <person name="Kanehara K."/>
        </authorList>
    </citation>
    <scope>NUCLEOTIDE SEQUENCE [LARGE SCALE GENOMIC DNA]</scope>
    <source>
        <strain evidence="6 7">J5</strain>
    </source>
</reference>
<dbReference type="RefSeq" id="WP_063982267.1">
    <property type="nucleotide sequence ID" value="NZ_CP017637.1"/>
</dbReference>
<dbReference type="OrthoDB" id="9808068at2"/>
<feature type="domain" description="Flagellin N-terminal" evidence="4">
    <location>
        <begin position="11"/>
        <end position="98"/>
    </location>
</feature>
<dbReference type="EMBL" id="CP017637">
    <property type="protein sequence ID" value="APG10674.1"/>
    <property type="molecule type" value="Genomic_DNA"/>
</dbReference>
<dbReference type="InterPro" id="IPR046358">
    <property type="entry name" value="Flagellin_C"/>
</dbReference>
<dbReference type="Gene3D" id="1.20.1330.10">
    <property type="entry name" value="f41 fragment of flagellin, N-terminal domain"/>
    <property type="match status" value="1"/>
</dbReference>
<gene>
    <name evidence="6" type="ORF">BKD09_20305</name>
</gene>
<dbReference type="SUPFAM" id="SSF64518">
    <property type="entry name" value="Phase 1 flagellin"/>
    <property type="match status" value="1"/>
</dbReference>
<organism evidence="6 7">
    <name type="scientific">Bradyrhizobium japonicum</name>
    <dbReference type="NCBI Taxonomy" id="375"/>
    <lineage>
        <taxon>Bacteria</taxon>
        <taxon>Pseudomonadati</taxon>
        <taxon>Pseudomonadota</taxon>
        <taxon>Alphaproteobacteria</taxon>
        <taxon>Hyphomicrobiales</taxon>
        <taxon>Nitrobacteraceae</taxon>
        <taxon>Bradyrhizobium</taxon>
    </lineage>
</organism>
<dbReference type="Pfam" id="PF00700">
    <property type="entry name" value="Flagellin_C"/>
    <property type="match status" value="1"/>
</dbReference>
<dbReference type="Pfam" id="PF00669">
    <property type="entry name" value="Flagellin_N"/>
    <property type="match status" value="1"/>
</dbReference>
<dbReference type="GO" id="GO:0005198">
    <property type="term" value="F:structural molecule activity"/>
    <property type="evidence" value="ECO:0007669"/>
    <property type="project" value="UniProtKB-UniRule"/>
</dbReference>
<dbReference type="GO" id="GO:0009288">
    <property type="term" value="C:bacterial-type flagellum"/>
    <property type="evidence" value="ECO:0007669"/>
    <property type="project" value="UniProtKB-SubCell"/>
</dbReference>
<feature type="domain" description="Flagellin C-terminal" evidence="5">
    <location>
        <begin position="451"/>
        <end position="533"/>
    </location>
</feature>
<evidence type="ECO:0000256" key="2">
    <source>
        <dbReference type="ARBA" id="ARBA00023143"/>
    </source>
</evidence>
<accession>A0A1L3FBK2</accession>
<keyword evidence="6" id="KW-0282">Flagellum</keyword>
<keyword evidence="6" id="KW-0966">Cell projection</keyword>
<comment type="function">
    <text evidence="3">Flagellin is the subunit protein which polymerizes to form the filaments of bacterial flagella.</text>
</comment>
<name>A0A1L3FBK2_BRAJP</name>
<keyword evidence="6" id="KW-0969">Cilium</keyword>
<evidence type="ECO:0000313" key="6">
    <source>
        <dbReference type="EMBL" id="APG10674.1"/>
    </source>
</evidence>
<evidence type="ECO:0000313" key="7">
    <source>
        <dbReference type="Proteomes" id="UP000181962"/>
    </source>
</evidence>
<sequence length="534" mass="53114">MSVVLSASVRQNLLSLQSTADLLATTQSRLSTGRKVNSALDNPTNFFTAQGLDNRASDIGNLLDGIGNGVQVLQAANTGITSLQKLVDSAKSIANQVLQSPTGYSTKSTVTSTAITGATASNLLGTAYTNSTVAGTAVLNDNTGTAVNITASTQLVGTAGATSDDLATAITNGSVLTVNGKNITFSTAQTTSTTDTAGNVTIGIGTGSTLTVQSVLSAIDGITGTGTASTVAAGKLTLSTGTTSDLTIAGSGNVLAALGLTAGTTARVPPAISGQTLTIAATGGGTPTSITFGTGTGQVSTLNGLNSALAANNLQASIDSTGVISITTTNDAASSTIGTLGGSAFTATGPFHSAAIAAPVADPTSQTQRAGLVAQYNNVLAQINTTAQDASFNGVNLLNGDTLKLTFNETGKSTLSITGVTFNTAGLNISTLASGTDFLDNASANKVLTSLNAASSTLRSEASTLGSNLSVVQIRQDFNKNLINVLQTGSSNLTLADTNEEAANSQALSTRQSIAVSALSLANQSQQSVLQLLR</sequence>
<evidence type="ECO:0000259" key="4">
    <source>
        <dbReference type="Pfam" id="PF00669"/>
    </source>
</evidence>
<evidence type="ECO:0000256" key="3">
    <source>
        <dbReference type="RuleBase" id="RU362073"/>
    </source>
</evidence>
<evidence type="ECO:0000256" key="1">
    <source>
        <dbReference type="ARBA" id="ARBA00005709"/>
    </source>
</evidence>
<dbReference type="AlphaFoldDB" id="A0A1L3FBK2"/>
<dbReference type="InterPro" id="IPR001029">
    <property type="entry name" value="Flagellin_N"/>
</dbReference>
<keyword evidence="3" id="KW-0964">Secreted</keyword>
<keyword evidence="2 3" id="KW-0975">Bacterial flagellum</keyword>
<protein>
    <recommendedName>
        <fullName evidence="3">Flagellin</fullName>
    </recommendedName>
</protein>
<proteinExistence type="inferred from homology"/>